<organism evidence="2 3">
    <name type="scientific">Petrimonas mucosa</name>
    <dbReference type="NCBI Taxonomy" id="1642646"/>
    <lineage>
        <taxon>Bacteria</taxon>
        <taxon>Pseudomonadati</taxon>
        <taxon>Bacteroidota</taxon>
        <taxon>Bacteroidia</taxon>
        <taxon>Bacteroidales</taxon>
        <taxon>Dysgonomonadaceae</taxon>
        <taxon>Petrimonas</taxon>
    </lineage>
</organism>
<reference evidence="2 3" key="1">
    <citation type="submission" date="2016-08" db="EMBL/GenBank/DDBJ databases">
        <authorList>
            <person name="Seilhamer J.J."/>
        </authorList>
    </citation>
    <scope>NUCLEOTIDE SEQUENCE [LARGE SCALE GENOMIC DNA]</scope>
    <source>
        <strain evidence="2">ING2-E5A</strain>
    </source>
</reference>
<dbReference type="PANTHER" id="PTHR47561">
    <property type="entry name" value="POLYSACCHARIDE DEACETYLASE FAMILY PROTEIN (AFU_ORTHOLOGUE AFUA_6G05030)"/>
    <property type="match status" value="1"/>
</dbReference>
<keyword evidence="2" id="KW-0378">Hydrolase</keyword>
<protein>
    <submittedName>
        <fullName evidence="2">Peptidoglycan-N-acetylglucosamine deacetylase</fullName>
        <ecNumber evidence="2">3.5.1.104</ecNumber>
    </submittedName>
</protein>
<dbReference type="GO" id="GO:0016810">
    <property type="term" value="F:hydrolase activity, acting on carbon-nitrogen (but not peptide) bonds"/>
    <property type="evidence" value="ECO:0007669"/>
    <property type="project" value="InterPro"/>
</dbReference>
<dbReference type="KEGG" id="pmuc:ING2E5A_2837"/>
<feature type="domain" description="NodB homology" evidence="1">
    <location>
        <begin position="13"/>
        <end position="279"/>
    </location>
</feature>
<evidence type="ECO:0000313" key="2">
    <source>
        <dbReference type="EMBL" id="SCM59632.1"/>
    </source>
</evidence>
<dbReference type="PROSITE" id="PS51677">
    <property type="entry name" value="NODB"/>
    <property type="match status" value="1"/>
</dbReference>
<evidence type="ECO:0000313" key="3">
    <source>
        <dbReference type="Proteomes" id="UP000178485"/>
    </source>
</evidence>
<accession>A0A1G4GAQ9</accession>
<dbReference type="InterPro" id="IPR045235">
    <property type="entry name" value="PuuE_HpPgdA-like"/>
</dbReference>
<evidence type="ECO:0000259" key="1">
    <source>
        <dbReference type="PROSITE" id="PS51677"/>
    </source>
</evidence>
<keyword evidence="3" id="KW-1185">Reference proteome</keyword>
<dbReference type="Gene3D" id="3.20.20.370">
    <property type="entry name" value="Glycoside hydrolase/deacetylase"/>
    <property type="match status" value="1"/>
</dbReference>
<dbReference type="GO" id="GO:0005975">
    <property type="term" value="P:carbohydrate metabolic process"/>
    <property type="evidence" value="ECO:0007669"/>
    <property type="project" value="InterPro"/>
</dbReference>
<dbReference type="PANTHER" id="PTHR47561:SF1">
    <property type="entry name" value="POLYSACCHARIDE DEACETYLASE FAMILY PROTEIN (AFU_ORTHOLOGUE AFUA_6G05030)"/>
    <property type="match status" value="1"/>
</dbReference>
<dbReference type="InterPro" id="IPR011330">
    <property type="entry name" value="Glyco_hydro/deAcase_b/a-brl"/>
</dbReference>
<dbReference type="Pfam" id="PF11959">
    <property type="entry name" value="DUF3473"/>
    <property type="match status" value="1"/>
</dbReference>
<dbReference type="AlphaFoldDB" id="A0A1G4GAQ9"/>
<dbReference type="InterPro" id="IPR022560">
    <property type="entry name" value="DUF3473"/>
</dbReference>
<sequence length="279" mass="33081">MNILTFDIEDWYNVDFITQDFNWDKYEVRIHEGVDRILERLEKDNIKATFFCLGWLAEKHPDVIRRINYMGHHIGCHSYQHQLAFRFTQEEFKMDTEKAKKRIEDVIGKEINAFRAPGFSITKNNLWALDILVELGFKYDCSIFPANHDYGGYPDYGDTGPTIIKTQNGEIKEFPINFHKLSGKNIVFSGGGFFRLFPYWLIKKWSKKSSYLMTYFHPRDFDANQPIFESQKGIRRFKSYVGLKNSFSKFDKYLTDFDFVNIEMADTKVDWKSVRIIEI</sequence>
<dbReference type="EMBL" id="LT608328">
    <property type="protein sequence ID" value="SCM59632.1"/>
    <property type="molecule type" value="Genomic_DNA"/>
</dbReference>
<dbReference type="CDD" id="cd10941">
    <property type="entry name" value="CE4_PuuE_HpPgdA_like_2"/>
    <property type="match status" value="1"/>
</dbReference>
<dbReference type="Proteomes" id="UP000178485">
    <property type="component" value="Chromosome i"/>
</dbReference>
<dbReference type="InterPro" id="IPR002509">
    <property type="entry name" value="NODB_dom"/>
</dbReference>
<name>A0A1G4GAQ9_9BACT</name>
<dbReference type="RefSeq" id="WP_071137889.1">
    <property type="nucleotide sequence ID" value="NZ_LT608328.1"/>
</dbReference>
<proteinExistence type="predicted"/>
<gene>
    <name evidence="2" type="primary">pgdA 3</name>
    <name evidence="2" type="ORF">ING2E5A_2837</name>
</gene>
<dbReference type="SUPFAM" id="SSF88713">
    <property type="entry name" value="Glycoside hydrolase/deacetylase"/>
    <property type="match status" value="1"/>
</dbReference>
<dbReference type="Pfam" id="PF01522">
    <property type="entry name" value="Polysacc_deac_1"/>
    <property type="match status" value="1"/>
</dbReference>
<dbReference type="EC" id="3.5.1.104" evidence="2"/>
<dbReference type="STRING" id="1642646.ING2E5A_2837"/>